<evidence type="ECO:0000256" key="3">
    <source>
        <dbReference type="ARBA" id="ARBA00022490"/>
    </source>
</evidence>
<evidence type="ECO:0000259" key="6">
    <source>
        <dbReference type="Pfam" id="PF11527"/>
    </source>
</evidence>
<evidence type="ECO:0000256" key="2">
    <source>
        <dbReference type="ARBA" id="ARBA00004496"/>
    </source>
</evidence>
<evidence type="ECO:0000313" key="7">
    <source>
        <dbReference type="EMBL" id="CAJ1410982.1"/>
    </source>
</evidence>
<dbReference type="AlphaFoldDB" id="A0AA36JSN7"/>
<evidence type="ECO:0000256" key="4">
    <source>
        <dbReference type="ARBA" id="ARBA00023069"/>
    </source>
</evidence>
<dbReference type="EMBL" id="CAUJNA010003849">
    <property type="protein sequence ID" value="CAJ1410982.1"/>
    <property type="molecule type" value="Genomic_DNA"/>
</dbReference>
<organism evidence="7 8">
    <name type="scientific">Effrenium voratum</name>
    <dbReference type="NCBI Taxonomy" id="2562239"/>
    <lineage>
        <taxon>Eukaryota</taxon>
        <taxon>Sar</taxon>
        <taxon>Alveolata</taxon>
        <taxon>Dinophyceae</taxon>
        <taxon>Suessiales</taxon>
        <taxon>Symbiodiniaceae</taxon>
        <taxon>Effrenium</taxon>
    </lineage>
</organism>
<proteinExistence type="predicted"/>
<dbReference type="InterPro" id="IPR023379">
    <property type="entry name" value="BART_dom"/>
</dbReference>
<keyword evidence="4" id="KW-0969">Cilium</keyword>
<evidence type="ECO:0000256" key="5">
    <source>
        <dbReference type="ARBA" id="ARBA00023273"/>
    </source>
</evidence>
<comment type="caution">
    <text evidence="7">The sequence shown here is derived from an EMBL/GenBank/DDBJ whole genome shotgun (WGS) entry which is preliminary data.</text>
</comment>
<dbReference type="InterPro" id="IPR042541">
    <property type="entry name" value="BART_sf"/>
</dbReference>
<accession>A0AA36JSN7</accession>
<evidence type="ECO:0000313" key="8">
    <source>
        <dbReference type="Proteomes" id="UP001178507"/>
    </source>
</evidence>
<dbReference type="Proteomes" id="UP001178507">
    <property type="component" value="Unassembled WGS sequence"/>
</dbReference>
<dbReference type="Pfam" id="PF11527">
    <property type="entry name" value="ARL2_Bind_BART"/>
    <property type="match status" value="1"/>
</dbReference>
<dbReference type="GO" id="GO:0005737">
    <property type="term" value="C:cytoplasm"/>
    <property type="evidence" value="ECO:0007669"/>
    <property type="project" value="UniProtKB-SubCell"/>
</dbReference>
<name>A0AA36JSN7_9DINO</name>
<dbReference type="Gene3D" id="1.20.1520.10">
    <property type="entry name" value="ADP-ribosylation factor-like 2-binding protein, domain"/>
    <property type="match status" value="1"/>
</dbReference>
<reference evidence="7" key="1">
    <citation type="submission" date="2023-08" db="EMBL/GenBank/DDBJ databases">
        <authorList>
            <person name="Chen Y."/>
            <person name="Shah S."/>
            <person name="Dougan E. K."/>
            <person name="Thang M."/>
            <person name="Chan C."/>
        </authorList>
    </citation>
    <scope>NUCLEOTIDE SEQUENCE</scope>
</reference>
<dbReference type="GO" id="GO:0005929">
    <property type="term" value="C:cilium"/>
    <property type="evidence" value="ECO:0007669"/>
    <property type="project" value="UniProtKB-SubCell"/>
</dbReference>
<keyword evidence="8" id="KW-1185">Reference proteome</keyword>
<keyword evidence="5" id="KW-0966">Cell projection</keyword>
<evidence type="ECO:0000256" key="1">
    <source>
        <dbReference type="ARBA" id="ARBA00004138"/>
    </source>
</evidence>
<comment type="subcellular location">
    <subcellularLocation>
        <location evidence="1">Cell projection</location>
        <location evidence="1">Cilium</location>
    </subcellularLocation>
    <subcellularLocation>
        <location evidence="2">Cytoplasm</location>
    </subcellularLocation>
</comment>
<feature type="domain" description="BART" evidence="6">
    <location>
        <begin position="18"/>
        <end position="70"/>
    </location>
</feature>
<protein>
    <recommendedName>
        <fullName evidence="6">BART domain-containing protein</fullName>
    </recommendedName>
</protein>
<keyword evidence="3" id="KW-0963">Cytoplasm</keyword>
<gene>
    <name evidence="7" type="ORF">EVOR1521_LOCUS31678</name>
</gene>
<sequence length="153" mass="16843">MATSIVDVLAQWLESNGISEELDAYIRRVMRQHAACFDSDDEQRHGCFEIFRAYEALLHQLLSDFLQEIRRDAHLAALGGSCASPEQLLTALRAENLAGPRLRAGQLGLLSIASYEDFAAAARRHRAIAQVQADQLLQQLAVQVAAGAELKKS</sequence>